<dbReference type="Proteomes" id="UP001521931">
    <property type="component" value="Unassembled WGS sequence"/>
</dbReference>
<gene>
    <name evidence="5" type="ORF">MHL29_12265</name>
</gene>
<evidence type="ECO:0000313" key="6">
    <source>
        <dbReference type="Proteomes" id="UP001521931"/>
    </source>
</evidence>
<organism evidence="5 6">
    <name type="scientific">Arsenicicoccus bolidensis</name>
    <dbReference type="NCBI Taxonomy" id="229480"/>
    <lineage>
        <taxon>Bacteria</taxon>
        <taxon>Bacillati</taxon>
        <taxon>Actinomycetota</taxon>
        <taxon>Actinomycetes</taxon>
        <taxon>Micrococcales</taxon>
        <taxon>Intrasporangiaceae</taxon>
        <taxon>Arsenicicoccus</taxon>
    </lineage>
</organism>
<dbReference type="InterPro" id="IPR020471">
    <property type="entry name" value="AKR"/>
</dbReference>
<evidence type="ECO:0000256" key="2">
    <source>
        <dbReference type="ARBA" id="ARBA00022857"/>
    </source>
</evidence>
<dbReference type="SUPFAM" id="SSF51430">
    <property type="entry name" value="NAD(P)-linked oxidoreductase"/>
    <property type="match status" value="1"/>
</dbReference>
<keyword evidence="2" id="KW-0521">NADP</keyword>
<dbReference type="InterPro" id="IPR023210">
    <property type="entry name" value="NADP_OxRdtase_dom"/>
</dbReference>
<comment type="caution">
    <text evidence="5">The sequence shown here is derived from an EMBL/GenBank/DDBJ whole genome shotgun (WGS) entry which is preliminary data.</text>
</comment>
<feature type="domain" description="NADP-dependent oxidoreductase" evidence="4">
    <location>
        <begin position="25"/>
        <end position="260"/>
    </location>
</feature>
<dbReference type="PANTHER" id="PTHR43827">
    <property type="entry name" value="2,5-DIKETO-D-GLUCONIC ACID REDUCTASE"/>
    <property type="match status" value="1"/>
</dbReference>
<dbReference type="InterPro" id="IPR036812">
    <property type="entry name" value="NAD(P)_OxRdtase_dom_sf"/>
</dbReference>
<protein>
    <submittedName>
        <fullName evidence="5">Aldo/keto reductase</fullName>
    </submittedName>
</protein>
<dbReference type="EMBL" id="JAKRCV010000041">
    <property type="protein sequence ID" value="MCG7322652.1"/>
    <property type="molecule type" value="Genomic_DNA"/>
</dbReference>
<proteinExistence type="inferred from homology"/>
<comment type="similarity">
    <text evidence="1">Belongs to the aldo/keto reductase family.</text>
</comment>
<dbReference type="PROSITE" id="PS00798">
    <property type="entry name" value="ALDOKETO_REDUCTASE_1"/>
    <property type="match status" value="1"/>
</dbReference>
<dbReference type="PIRSF" id="PIRSF000097">
    <property type="entry name" value="AKR"/>
    <property type="match status" value="1"/>
</dbReference>
<reference evidence="5 6" key="1">
    <citation type="submission" date="2022-02" db="EMBL/GenBank/DDBJ databases">
        <title>Uncovering new skin microbiome diversity through culturing and metagenomics.</title>
        <authorList>
            <person name="Conlan S."/>
            <person name="Deming C."/>
            <person name="Nisc Comparative Sequencing Program N."/>
            <person name="Segre J.A."/>
        </authorList>
    </citation>
    <scope>NUCLEOTIDE SEQUENCE [LARGE SCALE GENOMIC DNA]</scope>
    <source>
        <strain evidence="5 6">ACRQZ</strain>
    </source>
</reference>
<dbReference type="PROSITE" id="PS00062">
    <property type="entry name" value="ALDOKETO_REDUCTASE_2"/>
    <property type="match status" value="1"/>
</dbReference>
<name>A0ABS9Q451_9MICO</name>
<evidence type="ECO:0000259" key="4">
    <source>
        <dbReference type="Pfam" id="PF00248"/>
    </source>
</evidence>
<dbReference type="RefSeq" id="WP_029210624.1">
    <property type="nucleotide sequence ID" value="NZ_JAKRCV010000041.1"/>
</dbReference>
<dbReference type="Pfam" id="PF00248">
    <property type="entry name" value="Aldo_ket_red"/>
    <property type="match status" value="1"/>
</dbReference>
<keyword evidence="6" id="KW-1185">Reference proteome</keyword>
<evidence type="ECO:0000313" key="5">
    <source>
        <dbReference type="EMBL" id="MCG7322652.1"/>
    </source>
</evidence>
<dbReference type="Gene3D" id="3.20.20.100">
    <property type="entry name" value="NADP-dependent oxidoreductase domain"/>
    <property type="match status" value="1"/>
</dbReference>
<dbReference type="PRINTS" id="PR00069">
    <property type="entry name" value="ALDKETRDTASE"/>
</dbReference>
<accession>A0ABS9Q451</accession>
<dbReference type="PANTHER" id="PTHR43827:SF3">
    <property type="entry name" value="NADP-DEPENDENT OXIDOREDUCTASE DOMAIN-CONTAINING PROTEIN"/>
    <property type="match status" value="1"/>
</dbReference>
<dbReference type="CDD" id="cd19133">
    <property type="entry name" value="AKR_AKR5F1"/>
    <property type="match status" value="1"/>
</dbReference>
<evidence type="ECO:0000256" key="1">
    <source>
        <dbReference type="ARBA" id="ARBA00007905"/>
    </source>
</evidence>
<evidence type="ECO:0000256" key="3">
    <source>
        <dbReference type="ARBA" id="ARBA00023002"/>
    </source>
</evidence>
<keyword evidence="3" id="KW-0560">Oxidoreductase</keyword>
<dbReference type="InterPro" id="IPR018170">
    <property type="entry name" value="Aldo/ket_reductase_CS"/>
</dbReference>
<sequence>MSPQVPNVTLDNGVEMPILGFGVYQIPPEETEQAVSDALAAGYRHVDTAAAYGNEAAVGRAIAASGIPRDELFVTTKLWIQDAGDQAARTAFERSLEQLGLDRLDLYLIHQPYGDYYGSWRAMQTLLGEGAVRAIGVSNFHPDRLVDLVEHNEVVPAVNQIETHPFHQRRADQDLMRELGVQHESWGGFAEGRNDLFTNPVLSEIGEAHDKSVAQVVLRWLVQRDVVVIPKSVRAERMAQNIDVFDFTLTDDEMARIAGLDTGESLFFDHRDPGMTKTLGGVRIHD</sequence>